<dbReference type="Proteomes" id="UP000232003">
    <property type="component" value="Chromosome"/>
</dbReference>
<proteinExistence type="predicted"/>
<keyword evidence="2" id="KW-1185">Reference proteome</keyword>
<dbReference type="KEGG" id="nfl:COO91_03101"/>
<dbReference type="RefSeq" id="WP_167407622.1">
    <property type="nucleotide sequence ID" value="NZ_CP024785.1"/>
</dbReference>
<gene>
    <name evidence="1" type="ORF">COO91_03101</name>
</gene>
<organism evidence="1 2">
    <name type="scientific">Nostoc flagelliforme CCNUN1</name>
    <dbReference type="NCBI Taxonomy" id="2038116"/>
    <lineage>
        <taxon>Bacteria</taxon>
        <taxon>Bacillati</taxon>
        <taxon>Cyanobacteriota</taxon>
        <taxon>Cyanophyceae</taxon>
        <taxon>Nostocales</taxon>
        <taxon>Nostocaceae</taxon>
        <taxon>Nostoc</taxon>
    </lineage>
</organism>
<dbReference type="EMBL" id="CP024785">
    <property type="protein sequence ID" value="AUB37163.1"/>
    <property type="molecule type" value="Genomic_DNA"/>
</dbReference>
<evidence type="ECO:0000313" key="2">
    <source>
        <dbReference type="Proteomes" id="UP000232003"/>
    </source>
</evidence>
<accession>A0A2K8SPC6</accession>
<reference evidence="1 2" key="1">
    <citation type="submission" date="2017-11" db="EMBL/GenBank/DDBJ databases">
        <title>Complete genome of a free-living desiccation-tolerant cyanobacterium and its photosynthetic adaptation to extreme terrestrial habitat.</title>
        <authorList>
            <person name="Shang J."/>
        </authorList>
    </citation>
    <scope>NUCLEOTIDE SEQUENCE [LARGE SCALE GENOMIC DNA]</scope>
    <source>
        <strain evidence="1 2">CCNUN1</strain>
    </source>
</reference>
<sequence>MRMKSPCPYGDIATAQPGAVYGQGKRISNPIDTVVLGFNQSTKKFKITTLSQGVGLTFSSLCG</sequence>
<evidence type="ECO:0000313" key="1">
    <source>
        <dbReference type="EMBL" id="AUB37163.1"/>
    </source>
</evidence>
<dbReference type="AlphaFoldDB" id="A0A2K8SPC6"/>
<name>A0A2K8SPC6_9NOSO</name>
<protein>
    <submittedName>
        <fullName evidence="1">Uncharacterized protein</fullName>
    </submittedName>
</protein>